<dbReference type="SUPFAM" id="SSF55961">
    <property type="entry name" value="Bet v1-like"/>
    <property type="match status" value="2"/>
</dbReference>
<dbReference type="Pfam" id="PF03364">
    <property type="entry name" value="Polyketide_cyc"/>
    <property type="match status" value="1"/>
</dbReference>
<dbReference type="InterPro" id="IPR005031">
    <property type="entry name" value="COQ10_START"/>
</dbReference>
<name>A0A4Q7ZL09_9ACTN</name>
<dbReference type="AlphaFoldDB" id="A0A4Q7ZL09"/>
<feature type="domain" description="Coenzyme Q-binding protein COQ10 START" evidence="1">
    <location>
        <begin position="177"/>
        <end position="276"/>
    </location>
</feature>
<accession>A0A4Q7ZL09</accession>
<dbReference type="Proteomes" id="UP000292564">
    <property type="component" value="Unassembled WGS sequence"/>
</dbReference>
<evidence type="ECO:0000313" key="2">
    <source>
        <dbReference type="EMBL" id="RZU51638.1"/>
    </source>
</evidence>
<dbReference type="Gene3D" id="3.30.530.20">
    <property type="match status" value="2"/>
</dbReference>
<proteinExistence type="predicted"/>
<dbReference type="Pfam" id="PF10604">
    <property type="entry name" value="Polyketide_cyc2"/>
    <property type="match status" value="1"/>
</dbReference>
<dbReference type="EMBL" id="SHKY01000001">
    <property type="protein sequence ID" value="RZU51638.1"/>
    <property type="molecule type" value="Genomic_DNA"/>
</dbReference>
<dbReference type="RefSeq" id="WP_165449518.1">
    <property type="nucleotide sequence ID" value="NZ_SHKY01000001.1"/>
</dbReference>
<dbReference type="InterPro" id="IPR023393">
    <property type="entry name" value="START-like_dom_sf"/>
</dbReference>
<dbReference type="InterPro" id="IPR019587">
    <property type="entry name" value="Polyketide_cyclase/dehydratase"/>
</dbReference>
<dbReference type="CDD" id="cd08861">
    <property type="entry name" value="OtcD1_ARO-CYC_like"/>
    <property type="match status" value="1"/>
</dbReference>
<comment type="caution">
    <text evidence="2">The sequence shown here is derived from an EMBL/GenBank/DDBJ whole genome shotgun (WGS) entry which is preliminary data.</text>
</comment>
<evidence type="ECO:0000259" key="1">
    <source>
        <dbReference type="Pfam" id="PF03364"/>
    </source>
</evidence>
<protein>
    <submittedName>
        <fullName evidence="2">Aromatase</fullName>
    </submittedName>
</protein>
<evidence type="ECO:0000313" key="3">
    <source>
        <dbReference type="Proteomes" id="UP000292564"/>
    </source>
</evidence>
<organism evidence="2 3">
    <name type="scientific">Krasilnikovia cinnamomea</name>
    <dbReference type="NCBI Taxonomy" id="349313"/>
    <lineage>
        <taxon>Bacteria</taxon>
        <taxon>Bacillati</taxon>
        <taxon>Actinomycetota</taxon>
        <taxon>Actinomycetes</taxon>
        <taxon>Micromonosporales</taxon>
        <taxon>Micromonosporaceae</taxon>
        <taxon>Krasilnikovia</taxon>
    </lineage>
</organism>
<sequence length="320" mass="35000">MTGRPTAAPEHAGESVEHVIDVAAPAEDVYRLLADAGNWAWIFGPFVHLDVAEGGTAGAEERVTVWSHGDGEVHRWVKHRVLHPDRLRIDYRPEQLPPALAAMERSFVVEPAGERAARVRLVHRFRAAGSSAPDDIRDTIDRISDAELAGVKAAAEPLAERPDLLLVFGETVHLPGRPADVYDFLWDAGAWPDRIPHVSEVQVQGTGDAQLVEMRTAEARGGTLTTKTVRIGFPHRAIVFKQLLLPPVGRAHVVRWSLAEESGRTVVTSRHTVLVDAEGARRMLGADTDPGKAAEFVRRELTTKTRLIFDAAGEHLGRAS</sequence>
<gene>
    <name evidence="2" type="ORF">EV385_3471</name>
</gene>
<reference evidence="2 3" key="1">
    <citation type="submission" date="2019-02" db="EMBL/GenBank/DDBJ databases">
        <title>Sequencing the genomes of 1000 actinobacteria strains.</title>
        <authorList>
            <person name="Klenk H.-P."/>
        </authorList>
    </citation>
    <scope>NUCLEOTIDE SEQUENCE [LARGE SCALE GENOMIC DNA]</scope>
    <source>
        <strain evidence="2 3">DSM 45162</strain>
    </source>
</reference>
<keyword evidence="3" id="KW-1185">Reference proteome</keyword>